<keyword evidence="2" id="KW-1185">Reference proteome</keyword>
<reference evidence="1" key="1">
    <citation type="submission" date="2022-11" db="EMBL/GenBank/DDBJ databases">
        <authorList>
            <person name="Petersen C."/>
        </authorList>
    </citation>
    <scope>NUCLEOTIDE SEQUENCE</scope>
    <source>
        <strain evidence="1">IBT 21917</strain>
    </source>
</reference>
<organism evidence="1 2">
    <name type="scientific">Penicillium capsulatum</name>
    <dbReference type="NCBI Taxonomy" id="69766"/>
    <lineage>
        <taxon>Eukaryota</taxon>
        <taxon>Fungi</taxon>
        <taxon>Dikarya</taxon>
        <taxon>Ascomycota</taxon>
        <taxon>Pezizomycotina</taxon>
        <taxon>Eurotiomycetes</taxon>
        <taxon>Eurotiomycetidae</taxon>
        <taxon>Eurotiales</taxon>
        <taxon>Aspergillaceae</taxon>
        <taxon>Penicillium</taxon>
    </lineage>
</organism>
<reference evidence="1" key="2">
    <citation type="journal article" date="2023" name="IMA Fungus">
        <title>Comparative genomic study of the Penicillium genus elucidates a diverse pangenome and 15 lateral gene transfer events.</title>
        <authorList>
            <person name="Petersen C."/>
            <person name="Sorensen T."/>
            <person name="Nielsen M.R."/>
            <person name="Sondergaard T.E."/>
            <person name="Sorensen J.L."/>
            <person name="Fitzpatrick D.A."/>
            <person name="Frisvad J.C."/>
            <person name="Nielsen K.L."/>
        </authorList>
    </citation>
    <scope>NUCLEOTIDE SEQUENCE</scope>
    <source>
        <strain evidence="1">IBT 21917</strain>
    </source>
</reference>
<dbReference type="AlphaFoldDB" id="A0A9W9LM92"/>
<sequence length="65" mass="7216">MQVLRTDHRRADVTDNLISTTLLQLFGHFSTVVVTQLKDLGSFGSRFPALFPQGLMKLILLTGLS</sequence>
<proteinExistence type="predicted"/>
<name>A0A9W9LM92_9EURO</name>
<evidence type="ECO:0000313" key="1">
    <source>
        <dbReference type="EMBL" id="KAJ5165851.1"/>
    </source>
</evidence>
<accession>A0A9W9LM92</accession>
<protein>
    <submittedName>
        <fullName evidence="1">Uncharacterized protein</fullName>
    </submittedName>
</protein>
<gene>
    <name evidence="1" type="ORF">N7492_006147</name>
</gene>
<comment type="caution">
    <text evidence="1">The sequence shown here is derived from an EMBL/GenBank/DDBJ whole genome shotgun (WGS) entry which is preliminary data.</text>
</comment>
<dbReference type="EMBL" id="JAPQKO010000004">
    <property type="protein sequence ID" value="KAJ5165851.1"/>
    <property type="molecule type" value="Genomic_DNA"/>
</dbReference>
<evidence type="ECO:0000313" key="2">
    <source>
        <dbReference type="Proteomes" id="UP001146351"/>
    </source>
</evidence>
<dbReference type="Proteomes" id="UP001146351">
    <property type="component" value="Unassembled WGS sequence"/>
</dbReference>